<organism evidence="2 3">
    <name type="scientific">Streptomyces viridiviolaceus</name>
    <dbReference type="NCBI Taxonomy" id="68282"/>
    <lineage>
        <taxon>Bacteria</taxon>
        <taxon>Bacillati</taxon>
        <taxon>Actinomycetota</taxon>
        <taxon>Actinomycetes</taxon>
        <taxon>Kitasatosporales</taxon>
        <taxon>Streptomycetaceae</taxon>
        <taxon>Streptomyces</taxon>
    </lineage>
</organism>
<name>A0ABW2E818_9ACTN</name>
<dbReference type="SUPFAM" id="SSF54427">
    <property type="entry name" value="NTF2-like"/>
    <property type="match status" value="1"/>
</dbReference>
<dbReference type="InterPro" id="IPR037401">
    <property type="entry name" value="SnoaL-like"/>
</dbReference>
<protein>
    <submittedName>
        <fullName evidence="2">Nuclear transport factor 2 family protein</fullName>
    </submittedName>
</protein>
<feature type="domain" description="SnoaL-like" evidence="1">
    <location>
        <begin position="26"/>
        <end position="121"/>
    </location>
</feature>
<dbReference type="Proteomes" id="UP001596409">
    <property type="component" value="Unassembled WGS sequence"/>
</dbReference>
<dbReference type="RefSeq" id="WP_229881124.1">
    <property type="nucleotide sequence ID" value="NZ_BMWA01000016.1"/>
</dbReference>
<reference evidence="3" key="1">
    <citation type="journal article" date="2019" name="Int. J. Syst. Evol. Microbiol.">
        <title>The Global Catalogue of Microorganisms (GCM) 10K type strain sequencing project: providing services to taxonomists for standard genome sequencing and annotation.</title>
        <authorList>
            <consortium name="The Broad Institute Genomics Platform"/>
            <consortium name="The Broad Institute Genome Sequencing Center for Infectious Disease"/>
            <person name="Wu L."/>
            <person name="Ma J."/>
        </authorList>
    </citation>
    <scope>NUCLEOTIDE SEQUENCE [LARGE SCALE GENOMIC DNA]</scope>
    <source>
        <strain evidence="3">JCM 4855</strain>
    </source>
</reference>
<evidence type="ECO:0000313" key="3">
    <source>
        <dbReference type="Proteomes" id="UP001596409"/>
    </source>
</evidence>
<sequence>MSSLATSAEDHKAVAVDYFKRLDTGRDLLDLFDDEAYVCFPKHVPARGTEEVRRLFTDIGALFTSIVHEIPYFNYIAEGEFLVVEGFTHGVLADGTSWHAGQGLGGRFCNVFHIRDEKIQRLFIYLDPDYADADTKRFPWLNS</sequence>
<dbReference type="EMBL" id="JBHSYM010000057">
    <property type="protein sequence ID" value="MFC7014855.1"/>
    <property type="molecule type" value="Genomic_DNA"/>
</dbReference>
<dbReference type="InterPro" id="IPR032710">
    <property type="entry name" value="NTF2-like_dom_sf"/>
</dbReference>
<evidence type="ECO:0000259" key="1">
    <source>
        <dbReference type="Pfam" id="PF12680"/>
    </source>
</evidence>
<keyword evidence="3" id="KW-1185">Reference proteome</keyword>
<proteinExistence type="predicted"/>
<dbReference type="Pfam" id="PF12680">
    <property type="entry name" value="SnoaL_2"/>
    <property type="match status" value="1"/>
</dbReference>
<comment type="caution">
    <text evidence="2">The sequence shown here is derived from an EMBL/GenBank/DDBJ whole genome shotgun (WGS) entry which is preliminary data.</text>
</comment>
<evidence type="ECO:0000313" key="2">
    <source>
        <dbReference type="EMBL" id="MFC7014855.1"/>
    </source>
</evidence>
<accession>A0ABW2E818</accession>
<gene>
    <name evidence="2" type="ORF">ACFQMH_24715</name>
</gene>
<dbReference type="Gene3D" id="3.10.450.50">
    <property type="match status" value="1"/>
</dbReference>